<dbReference type="InterPro" id="IPR008979">
    <property type="entry name" value="Galactose-bd-like_sf"/>
</dbReference>
<dbReference type="EMBL" id="JABWCS010000195">
    <property type="protein sequence ID" value="NUU59932.1"/>
    <property type="molecule type" value="Genomic_DNA"/>
</dbReference>
<dbReference type="Gene3D" id="2.60.120.260">
    <property type="entry name" value="Galactose-binding domain-like"/>
    <property type="match status" value="1"/>
</dbReference>
<dbReference type="Proteomes" id="UP000564806">
    <property type="component" value="Unassembled WGS sequence"/>
</dbReference>
<accession>A0A850EMZ8</accession>
<comment type="caution">
    <text evidence="2">The sequence shown here is derived from an EMBL/GenBank/DDBJ whole genome shotgun (WGS) entry which is preliminary data.</text>
</comment>
<dbReference type="Pfam" id="PF08530">
    <property type="entry name" value="PepX_C"/>
    <property type="match status" value="1"/>
</dbReference>
<evidence type="ECO:0000313" key="2">
    <source>
        <dbReference type="EMBL" id="NUU59932.1"/>
    </source>
</evidence>
<dbReference type="SUPFAM" id="SSF49785">
    <property type="entry name" value="Galactose-binding domain-like"/>
    <property type="match status" value="1"/>
</dbReference>
<proteinExistence type="predicted"/>
<feature type="domain" description="Xaa-Pro dipeptidyl-peptidase C-terminal" evidence="1">
    <location>
        <begin position="4"/>
        <end position="73"/>
    </location>
</feature>
<gene>
    <name evidence="2" type="ORF">HPT30_06145</name>
</gene>
<dbReference type="InterPro" id="IPR013736">
    <property type="entry name" value="Xaa-Pro_dipept_C"/>
</dbReference>
<keyword evidence="3" id="KW-1185">Reference proteome</keyword>
<evidence type="ECO:0000259" key="1">
    <source>
        <dbReference type="Pfam" id="PF08530"/>
    </source>
</evidence>
<name>A0A850EMZ8_9BACL</name>
<dbReference type="AlphaFoldDB" id="A0A850EMZ8"/>
<organism evidence="2 3">
    <name type="scientific">Paenibacillus agri</name>
    <dbReference type="NCBI Taxonomy" id="2744309"/>
    <lineage>
        <taxon>Bacteria</taxon>
        <taxon>Bacillati</taxon>
        <taxon>Bacillota</taxon>
        <taxon>Bacilli</taxon>
        <taxon>Bacillales</taxon>
        <taxon>Paenibacillaceae</taxon>
        <taxon>Paenibacillus</taxon>
    </lineage>
</organism>
<reference evidence="2" key="1">
    <citation type="submission" date="2020-06" db="EMBL/GenBank/DDBJ databases">
        <title>Paenibacillus sp. nov., isolated from soil.</title>
        <authorList>
            <person name="Seo Y.L."/>
        </authorList>
    </citation>
    <scope>NUCLEOTIDE SEQUENCE [LARGE SCALE GENOMIC DNA]</scope>
    <source>
        <strain evidence="2">JW14</strain>
    </source>
</reference>
<sequence length="100" mass="11631">MEIEVRPEGEASNIRTGITTLAYRNSQTPSRMTYTLQTKVKADIDLWDIFWKFSKDSRIRIDIASSEFPQYPIIDSLVYMRSLILSNNFIKTCFSSLVRT</sequence>
<dbReference type="RefSeq" id="WP_175370600.1">
    <property type="nucleotide sequence ID" value="NZ_JABWCS010000195.1"/>
</dbReference>
<protein>
    <recommendedName>
        <fullName evidence="1">Xaa-Pro dipeptidyl-peptidase C-terminal domain-containing protein</fullName>
    </recommendedName>
</protein>
<evidence type="ECO:0000313" key="3">
    <source>
        <dbReference type="Proteomes" id="UP000564806"/>
    </source>
</evidence>
<dbReference type="GO" id="GO:0008239">
    <property type="term" value="F:dipeptidyl-peptidase activity"/>
    <property type="evidence" value="ECO:0007669"/>
    <property type="project" value="InterPro"/>
</dbReference>